<evidence type="ECO:0000313" key="2">
    <source>
        <dbReference type="Proteomes" id="UP000379480"/>
    </source>
</evidence>
<dbReference type="Proteomes" id="UP000379480">
    <property type="component" value="Unassembled WGS sequence"/>
</dbReference>
<dbReference type="EMBL" id="CABVHY010000159">
    <property type="protein sequence ID" value="VVO45507.1"/>
    <property type="molecule type" value="Genomic_DNA"/>
</dbReference>
<reference evidence="1 2" key="1">
    <citation type="submission" date="2019-09" db="EMBL/GenBank/DDBJ databases">
        <authorList>
            <person name="Chandra G."/>
            <person name="Truman W A."/>
        </authorList>
    </citation>
    <scope>NUCLEOTIDE SEQUENCE [LARGE SCALE GENOMIC DNA]</scope>
    <source>
        <strain evidence="1">PS723</strain>
    </source>
</reference>
<protein>
    <submittedName>
        <fullName evidence="1">Uncharacterized protein</fullName>
    </submittedName>
</protein>
<proteinExistence type="predicted"/>
<evidence type="ECO:0000313" key="1">
    <source>
        <dbReference type="EMBL" id="VVO45507.1"/>
    </source>
</evidence>
<dbReference type="AlphaFoldDB" id="A0A5E7G4X6"/>
<name>A0A5E7G4X6_PSEFL</name>
<organism evidence="1 2">
    <name type="scientific">Pseudomonas fluorescens</name>
    <dbReference type="NCBI Taxonomy" id="294"/>
    <lineage>
        <taxon>Bacteria</taxon>
        <taxon>Pseudomonadati</taxon>
        <taxon>Pseudomonadota</taxon>
        <taxon>Gammaproteobacteria</taxon>
        <taxon>Pseudomonadales</taxon>
        <taxon>Pseudomonadaceae</taxon>
        <taxon>Pseudomonas</taxon>
    </lineage>
</organism>
<accession>A0A5E7G4X6</accession>
<gene>
    <name evidence="1" type="ORF">PS723_06692</name>
</gene>
<sequence>MSDLHFDELTDFSAGIATRRDQHFLLDLRVVGHHEADTAFFEVPANDGFVGAGNHFDDHAFATTTTVQAGNPGQRTVTVEHQAHLRRAHEQVIAAVVRDQETKTIAVTADATEDQIELVHRRVGAATSVNQLSIALHGAQAATQGFELVFCGQTKLLHQLLAVSRRTPIRKMLEDQFAARNRVFVFFRFTSGLGIEGLPIGH</sequence>